<sequence>MPPPTGIRLRDSCQSCAASKTKCSKDKPQCARCAKRGTKCEYLVTQRTGRKALARRDSDAKEQSSDAGVRRKSLSRSTTTATNTTTTTTTSSSSMYDTPDIHMSGCVEAQDGAADMYMIEPGLETFDADTAGSMLPEMSTVHDDYFSLLVPDVDTLALDQVYDTSSATDAAASDVLAQPLLGTSSGMPHGTAAYAAYTQGNNLAAAGHSSRDPPQQPDLGMLLDAACLPGGPTQTGEQTGQLLSEMQTPYYQTAMDHAAASQQQHEGLTMALQLMQHLCCLTDTSSANSMPVMGGAPRPPPLRLRSLMDKCSKATATISAILHGDSSHDAYFLAVVCLTMSKVLDAYVTASRTLGTPTTTTTSTADYDRRKSRSSSASSSSSSPSVLSSPARPDSARSNRSSGSVSPPVVLQGDPKAVQQLLDELYHVRASMDLLGAKIAAVAPASCSVFASGLSFSAETLSRLYEEQRRRLKCISLYLINSLKAFWVEETSF</sequence>
<dbReference type="EMBL" id="KB445580">
    <property type="protein sequence ID" value="EMD88575.1"/>
    <property type="molecule type" value="Genomic_DNA"/>
</dbReference>
<dbReference type="PROSITE" id="PS00463">
    <property type="entry name" value="ZN2_CY6_FUNGAL_1"/>
    <property type="match status" value="1"/>
</dbReference>
<keyword evidence="3" id="KW-0238">DNA-binding</keyword>
<evidence type="ECO:0000256" key="5">
    <source>
        <dbReference type="ARBA" id="ARBA00023242"/>
    </source>
</evidence>
<dbReference type="Pfam" id="PF08493">
    <property type="entry name" value="AflR"/>
    <property type="match status" value="1"/>
</dbReference>
<dbReference type="PROSITE" id="PS50048">
    <property type="entry name" value="ZN2_CY6_FUNGAL_2"/>
    <property type="match status" value="1"/>
</dbReference>
<dbReference type="SUPFAM" id="SSF57701">
    <property type="entry name" value="Zn2/Cys6 DNA-binding domain"/>
    <property type="match status" value="1"/>
</dbReference>
<dbReference type="GO" id="GO:0000981">
    <property type="term" value="F:DNA-binding transcription factor activity, RNA polymerase II-specific"/>
    <property type="evidence" value="ECO:0007669"/>
    <property type="project" value="InterPro"/>
</dbReference>
<evidence type="ECO:0000256" key="4">
    <source>
        <dbReference type="ARBA" id="ARBA00023163"/>
    </source>
</evidence>
<evidence type="ECO:0000256" key="3">
    <source>
        <dbReference type="ARBA" id="ARBA00023125"/>
    </source>
</evidence>
<dbReference type="OrthoDB" id="3692699at2759"/>
<organism evidence="8 9">
    <name type="scientific">Cochliobolus heterostrophus (strain C5 / ATCC 48332 / race O)</name>
    <name type="common">Southern corn leaf blight fungus</name>
    <name type="synonym">Bipolaris maydis</name>
    <dbReference type="NCBI Taxonomy" id="701091"/>
    <lineage>
        <taxon>Eukaryota</taxon>
        <taxon>Fungi</taxon>
        <taxon>Dikarya</taxon>
        <taxon>Ascomycota</taxon>
        <taxon>Pezizomycotina</taxon>
        <taxon>Dothideomycetes</taxon>
        <taxon>Pleosporomycetidae</taxon>
        <taxon>Pleosporales</taxon>
        <taxon>Pleosporineae</taxon>
        <taxon>Pleosporaceae</taxon>
        <taxon>Bipolaris</taxon>
    </lineage>
</organism>
<gene>
    <name evidence="8" type="ORF">COCHEDRAFT_1032756</name>
</gene>
<proteinExistence type="predicted"/>
<feature type="compositionally biased region" description="Low complexity" evidence="6">
    <location>
        <begin position="374"/>
        <end position="389"/>
    </location>
</feature>
<evidence type="ECO:0000256" key="1">
    <source>
        <dbReference type="ARBA" id="ARBA00022723"/>
    </source>
</evidence>
<dbReference type="GO" id="GO:0008270">
    <property type="term" value="F:zinc ion binding"/>
    <property type="evidence" value="ECO:0007669"/>
    <property type="project" value="InterPro"/>
</dbReference>
<dbReference type="GO" id="GO:0045122">
    <property type="term" value="P:aflatoxin biosynthetic process"/>
    <property type="evidence" value="ECO:0007669"/>
    <property type="project" value="InterPro"/>
</dbReference>
<keyword evidence="4" id="KW-0804">Transcription</keyword>
<dbReference type="PANTHER" id="PTHR31069:SF31">
    <property type="entry name" value="MONODICTYPHENONE CLUSTER TRANSCRIPTION FACTOR-RELATED"/>
    <property type="match status" value="1"/>
</dbReference>
<dbReference type="PRINTS" id="PR00755">
    <property type="entry name" value="AFLATOXINBRP"/>
</dbReference>
<feature type="domain" description="Zn(2)-C6 fungal-type" evidence="7">
    <location>
        <begin position="12"/>
        <end position="42"/>
    </location>
</feature>
<feature type="compositionally biased region" description="Low complexity" evidence="6">
    <location>
        <begin position="354"/>
        <end position="364"/>
    </location>
</feature>
<dbReference type="STRING" id="701091.M2ST95"/>
<feature type="region of interest" description="Disordered" evidence="6">
    <location>
        <begin position="354"/>
        <end position="411"/>
    </location>
</feature>
<feature type="compositionally biased region" description="Low complexity" evidence="6">
    <location>
        <begin position="75"/>
        <end position="94"/>
    </location>
</feature>
<dbReference type="Gene3D" id="4.10.240.10">
    <property type="entry name" value="Zn(2)-C6 fungal-type DNA-binding domain"/>
    <property type="match status" value="1"/>
</dbReference>
<dbReference type="eggNOG" id="ENOG502SU7R">
    <property type="taxonomic scope" value="Eukaryota"/>
</dbReference>
<protein>
    <recommendedName>
        <fullName evidence="7">Zn(2)-C6 fungal-type domain-containing protein</fullName>
    </recommendedName>
</protein>
<evidence type="ECO:0000313" key="9">
    <source>
        <dbReference type="Proteomes" id="UP000016936"/>
    </source>
</evidence>
<dbReference type="Pfam" id="PF00172">
    <property type="entry name" value="Zn_clus"/>
    <property type="match status" value="1"/>
</dbReference>
<reference evidence="8 9" key="1">
    <citation type="journal article" date="2012" name="PLoS Pathog.">
        <title>Diverse lifestyles and strategies of plant pathogenesis encoded in the genomes of eighteen Dothideomycetes fungi.</title>
        <authorList>
            <person name="Ohm R.A."/>
            <person name="Feau N."/>
            <person name="Henrissat B."/>
            <person name="Schoch C.L."/>
            <person name="Horwitz B.A."/>
            <person name="Barry K.W."/>
            <person name="Condon B.J."/>
            <person name="Copeland A.C."/>
            <person name="Dhillon B."/>
            <person name="Glaser F."/>
            <person name="Hesse C.N."/>
            <person name="Kosti I."/>
            <person name="LaButti K."/>
            <person name="Lindquist E.A."/>
            <person name="Lucas S."/>
            <person name="Salamov A.A."/>
            <person name="Bradshaw R.E."/>
            <person name="Ciuffetti L."/>
            <person name="Hamelin R.C."/>
            <person name="Kema G.H.J."/>
            <person name="Lawrence C."/>
            <person name="Scott J.A."/>
            <person name="Spatafora J.W."/>
            <person name="Turgeon B.G."/>
            <person name="de Wit P.J.G.M."/>
            <person name="Zhong S."/>
            <person name="Goodwin S.B."/>
            <person name="Grigoriev I.V."/>
        </authorList>
    </citation>
    <scope>NUCLEOTIDE SEQUENCE [LARGE SCALE GENOMIC DNA]</scope>
    <source>
        <strain evidence="9">C5 / ATCC 48332 / race O</strain>
    </source>
</reference>
<dbReference type="InterPro" id="IPR050675">
    <property type="entry name" value="OAF3"/>
</dbReference>
<evidence type="ECO:0000259" key="7">
    <source>
        <dbReference type="PROSITE" id="PS50048"/>
    </source>
</evidence>
<dbReference type="GO" id="GO:0005634">
    <property type="term" value="C:nucleus"/>
    <property type="evidence" value="ECO:0007669"/>
    <property type="project" value="InterPro"/>
</dbReference>
<dbReference type="GO" id="GO:0003677">
    <property type="term" value="F:DNA binding"/>
    <property type="evidence" value="ECO:0007669"/>
    <property type="project" value="UniProtKB-KW"/>
</dbReference>
<keyword evidence="5" id="KW-0539">Nucleus</keyword>
<evidence type="ECO:0000256" key="2">
    <source>
        <dbReference type="ARBA" id="ARBA00023015"/>
    </source>
</evidence>
<dbReference type="CDD" id="cd00067">
    <property type="entry name" value="GAL4"/>
    <property type="match status" value="1"/>
</dbReference>
<dbReference type="HOGENOM" id="CLU_031656_1_0_1"/>
<evidence type="ECO:0000256" key="6">
    <source>
        <dbReference type="SAM" id="MobiDB-lite"/>
    </source>
</evidence>
<accession>M2ST95</accession>
<keyword evidence="9" id="KW-1185">Reference proteome</keyword>
<dbReference type="AlphaFoldDB" id="M2ST95"/>
<dbReference type="InterPro" id="IPR036864">
    <property type="entry name" value="Zn2-C6_fun-type_DNA-bd_sf"/>
</dbReference>
<dbReference type="PANTHER" id="PTHR31069">
    <property type="entry name" value="OLEATE-ACTIVATED TRANSCRIPTION FACTOR 1-RELATED"/>
    <property type="match status" value="1"/>
</dbReference>
<dbReference type="InterPro" id="IPR001138">
    <property type="entry name" value="Zn2Cys6_DnaBD"/>
</dbReference>
<keyword evidence="2" id="KW-0805">Transcription regulation</keyword>
<dbReference type="InterPro" id="IPR013700">
    <property type="entry name" value="AflR"/>
</dbReference>
<dbReference type="OMA" id="KAFWVEE"/>
<dbReference type="SMART" id="SM00066">
    <property type="entry name" value="GAL4"/>
    <property type="match status" value="1"/>
</dbReference>
<reference evidence="9" key="2">
    <citation type="journal article" date="2013" name="PLoS Genet.">
        <title>Comparative genome structure, secondary metabolite, and effector coding capacity across Cochliobolus pathogens.</title>
        <authorList>
            <person name="Condon B.J."/>
            <person name="Leng Y."/>
            <person name="Wu D."/>
            <person name="Bushley K.E."/>
            <person name="Ohm R.A."/>
            <person name="Otillar R."/>
            <person name="Martin J."/>
            <person name="Schackwitz W."/>
            <person name="Grimwood J."/>
            <person name="MohdZainudin N."/>
            <person name="Xue C."/>
            <person name="Wang R."/>
            <person name="Manning V.A."/>
            <person name="Dhillon B."/>
            <person name="Tu Z.J."/>
            <person name="Steffenson B.J."/>
            <person name="Salamov A."/>
            <person name="Sun H."/>
            <person name="Lowry S."/>
            <person name="LaButti K."/>
            <person name="Han J."/>
            <person name="Copeland A."/>
            <person name="Lindquist E."/>
            <person name="Barry K."/>
            <person name="Schmutz J."/>
            <person name="Baker S.E."/>
            <person name="Ciuffetti L.M."/>
            <person name="Grigoriev I.V."/>
            <person name="Zhong S."/>
            <person name="Turgeon B.G."/>
        </authorList>
    </citation>
    <scope>NUCLEOTIDE SEQUENCE [LARGE SCALE GENOMIC DNA]</scope>
    <source>
        <strain evidence="9">C5 / ATCC 48332 / race O</strain>
    </source>
</reference>
<name>M2ST95_COCH5</name>
<feature type="compositionally biased region" description="Low complexity" evidence="6">
    <location>
        <begin position="396"/>
        <end position="410"/>
    </location>
</feature>
<evidence type="ECO:0000313" key="8">
    <source>
        <dbReference type="EMBL" id="EMD88575.1"/>
    </source>
</evidence>
<feature type="region of interest" description="Disordered" evidence="6">
    <location>
        <begin position="51"/>
        <end position="99"/>
    </location>
</feature>
<keyword evidence="1" id="KW-0479">Metal-binding</keyword>
<dbReference type="Proteomes" id="UP000016936">
    <property type="component" value="Unassembled WGS sequence"/>
</dbReference>
<feature type="compositionally biased region" description="Basic and acidic residues" evidence="6">
    <location>
        <begin position="54"/>
        <end position="64"/>
    </location>
</feature>